<reference evidence="8 9" key="1">
    <citation type="submission" date="2016-09" db="EMBL/GenBank/DDBJ databases">
        <title>Complete genome sequence of Actinomyces hongkongensis HKU8.</title>
        <authorList>
            <person name="Gao Y.-X."/>
            <person name="Zhou Y.-Y."/>
            <person name="Xie Y."/>
            <person name="Wang M."/>
            <person name="Wang S.-J."/>
            <person name="Shen S.-G."/>
        </authorList>
    </citation>
    <scope>NUCLEOTIDE SEQUENCE [LARGE SCALE GENOMIC DNA]</scope>
    <source>
        <strain evidence="8 9">HKU8</strain>
    </source>
</reference>
<proteinExistence type="predicted"/>
<evidence type="ECO:0000313" key="8">
    <source>
        <dbReference type="EMBL" id="AOS46932.1"/>
    </source>
</evidence>
<keyword evidence="9" id="KW-1185">Reference proteome</keyword>
<sequence>MTAMLNALLDDLEDSGSLTDDDALYAAFAGWAEGTGRPLYPHQDEALIEILAGNHVIAATPTGSGKSMIALAAHFVSMAHGGRSYYTAPLKALVSEKFFDLVALFGADNVGMVTGDVSLNATAPIICCTAEILANQSLREGPGLDCDMVVMDEFHFYGDRQRGWAWQVPLLELTGAQFVAMSATLGDTSRFEEAWRERTGRPVALVDDAERPVPLEFEYVVDRLPDTVERLLGEGRWPVYIVHFSQRDAVATAKSFDRNSLVPKDRKAQIGAALAGVHFGRGFGQTLRSLLVQGVGVHHAGMLPRYRRLVERLTQRGLLPIVCGTDTLGVGINVPIRTVLMTSLIKFDGARMRHLSAREFHQIAGRAGRAGFDTVGFVRVLAPEHEVDAARERARLSAAQEAARDAREAKRAAKKAAKKRKGPADGSVSWTRSTFDRLVGAAPEQLRSRFEMTHAMVLNVLAGAQGAGRDPGEHLVWLARSNDDPPTASNPHLRRLGDIYSSMRRAGVVSHESSARAAAQGRPRLRAATDLPDDFALNQPLSPFALAALELLDPSSPEFALDVVSVVEAVLEDPRPLLFAQEKAARGEAVAAMKAQGMEYEERMEALEEVTWPRPLAELLEAAFHTYVAANPWVGALEISPKSVVREMVENAMTFTELVSRYDVGRSEGVVLRYLTDAYRALRQIVPESMQTDEVRSIVEWLAALIRAVDSSLLDEWEALSQGRSWDQAGDADASAGAELAFGADEDGTVAFSANRHAFRTAVRAAMFARVELMSRDDVDGLARLDGAGAPGALAGAGPWSADDWDRALERYWAEHDWIGIDAAARSASMCALNEAPAREDVLAVLPPSASSDADRRLAGRAEALADLVDEALPGSYWLAEQTLADPDGDHDWRIAALVDVAASDRAGAVDLVIVTVAAR</sequence>
<dbReference type="GO" id="GO:0005524">
    <property type="term" value="F:ATP binding"/>
    <property type="evidence" value="ECO:0007669"/>
    <property type="project" value="UniProtKB-KW"/>
</dbReference>
<feature type="compositionally biased region" description="Basic residues" evidence="5">
    <location>
        <begin position="412"/>
        <end position="421"/>
    </location>
</feature>
<dbReference type="GO" id="GO:0003676">
    <property type="term" value="F:nucleic acid binding"/>
    <property type="evidence" value="ECO:0007669"/>
    <property type="project" value="InterPro"/>
</dbReference>
<dbReference type="InterPro" id="IPR050699">
    <property type="entry name" value="RNA-DNA_Helicase"/>
</dbReference>
<evidence type="ECO:0000256" key="5">
    <source>
        <dbReference type="SAM" id="MobiDB-lite"/>
    </source>
</evidence>
<dbReference type="SUPFAM" id="SSF52540">
    <property type="entry name" value="P-loop containing nucleoside triphosphate hydrolases"/>
    <property type="match status" value="1"/>
</dbReference>
<dbReference type="STRING" id="178339.BH719_02860"/>
<feature type="region of interest" description="Disordered" evidence="5">
    <location>
        <begin position="400"/>
        <end position="429"/>
    </location>
</feature>
<dbReference type="SMART" id="SM00487">
    <property type="entry name" value="DEXDc"/>
    <property type="match status" value="1"/>
</dbReference>
<dbReference type="PROSITE" id="PS51194">
    <property type="entry name" value="HELICASE_CTER"/>
    <property type="match status" value="1"/>
</dbReference>
<dbReference type="Proteomes" id="UP000095214">
    <property type="component" value="Chromosome"/>
</dbReference>
<keyword evidence="2" id="KW-0378">Hydrolase</keyword>
<keyword evidence="4" id="KW-0067">ATP-binding</keyword>
<evidence type="ECO:0000256" key="3">
    <source>
        <dbReference type="ARBA" id="ARBA00022806"/>
    </source>
</evidence>
<dbReference type="PANTHER" id="PTHR12131">
    <property type="entry name" value="ATP-DEPENDENT RNA AND DNA HELICASE"/>
    <property type="match status" value="1"/>
</dbReference>
<dbReference type="OrthoDB" id="3229913at2"/>
<feature type="domain" description="Helicase C-terminal" evidence="7">
    <location>
        <begin position="227"/>
        <end position="418"/>
    </location>
</feature>
<organism evidence="8 9">
    <name type="scientific">Pauljensenia hongkongensis</name>
    <dbReference type="NCBI Taxonomy" id="178339"/>
    <lineage>
        <taxon>Bacteria</taxon>
        <taxon>Bacillati</taxon>
        <taxon>Actinomycetota</taxon>
        <taxon>Actinomycetes</taxon>
        <taxon>Actinomycetales</taxon>
        <taxon>Actinomycetaceae</taxon>
        <taxon>Pauljensenia</taxon>
    </lineage>
</organism>
<evidence type="ECO:0000256" key="4">
    <source>
        <dbReference type="ARBA" id="ARBA00022840"/>
    </source>
</evidence>
<dbReference type="GO" id="GO:0004386">
    <property type="term" value="F:helicase activity"/>
    <property type="evidence" value="ECO:0007669"/>
    <property type="project" value="UniProtKB-KW"/>
</dbReference>
<dbReference type="InterPro" id="IPR021904">
    <property type="entry name" value="DUF3516"/>
</dbReference>
<evidence type="ECO:0000256" key="2">
    <source>
        <dbReference type="ARBA" id="ARBA00022801"/>
    </source>
</evidence>
<gene>
    <name evidence="8" type="ORF">BH719_02860</name>
</gene>
<keyword evidence="1" id="KW-0547">Nucleotide-binding</keyword>
<dbReference type="InterPro" id="IPR027417">
    <property type="entry name" value="P-loop_NTPase"/>
</dbReference>
<dbReference type="Pfam" id="PF12029">
    <property type="entry name" value="DUF3516"/>
    <property type="match status" value="1"/>
</dbReference>
<protein>
    <submittedName>
        <fullName evidence="8">DEAD/DEAH box helicase</fullName>
    </submittedName>
</protein>
<dbReference type="RefSeq" id="WP_034255179.1">
    <property type="nucleotide sequence ID" value="NZ_CP017298.1"/>
</dbReference>
<dbReference type="SMART" id="SM00490">
    <property type="entry name" value="HELICc"/>
    <property type="match status" value="1"/>
</dbReference>
<dbReference type="Gene3D" id="3.40.50.300">
    <property type="entry name" value="P-loop containing nucleotide triphosphate hydrolases"/>
    <property type="match status" value="2"/>
</dbReference>
<accession>A0A1D8B1D8</accession>
<dbReference type="AlphaFoldDB" id="A0A1D8B1D8"/>
<keyword evidence="3 8" id="KW-0347">Helicase</keyword>
<dbReference type="InterPro" id="IPR011545">
    <property type="entry name" value="DEAD/DEAH_box_helicase_dom"/>
</dbReference>
<dbReference type="PROSITE" id="PS51192">
    <property type="entry name" value="HELICASE_ATP_BIND_1"/>
    <property type="match status" value="1"/>
</dbReference>
<feature type="compositionally biased region" description="Basic and acidic residues" evidence="5">
    <location>
        <begin position="402"/>
        <end position="411"/>
    </location>
</feature>
<dbReference type="InterPro" id="IPR001650">
    <property type="entry name" value="Helicase_C-like"/>
</dbReference>
<dbReference type="EMBL" id="CP017298">
    <property type="protein sequence ID" value="AOS46932.1"/>
    <property type="molecule type" value="Genomic_DNA"/>
</dbReference>
<evidence type="ECO:0000313" key="9">
    <source>
        <dbReference type="Proteomes" id="UP000095214"/>
    </source>
</evidence>
<dbReference type="GO" id="GO:0016787">
    <property type="term" value="F:hydrolase activity"/>
    <property type="evidence" value="ECO:0007669"/>
    <property type="project" value="UniProtKB-KW"/>
</dbReference>
<dbReference type="Pfam" id="PF00271">
    <property type="entry name" value="Helicase_C"/>
    <property type="match status" value="1"/>
</dbReference>
<dbReference type="InterPro" id="IPR014001">
    <property type="entry name" value="Helicase_ATP-bd"/>
</dbReference>
<evidence type="ECO:0000259" key="7">
    <source>
        <dbReference type="PROSITE" id="PS51194"/>
    </source>
</evidence>
<dbReference type="KEGG" id="phon:BH719_02860"/>
<dbReference type="PANTHER" id="PTHR12131:SF1">
    <property type="entry name" value="ATP-DEPENDENT RNA HELICASE SUPV3L1, MITOCHONDRIAL-RELATED"/>
    <property type="match status" value="1"/>
</dbReference>
<evidence type="ECO:0000259" key="6">
    <source>
        <dbReference type="PROSITE" id="PS51192"/>
    </source>
</evidence>
<feature type="domain" description="Helicase ATP-binding" evidence="6">
    <location>
        <begin position="47"/>
        <end position="203"/>
    </location>
</feature>
<name>A0A1D8B1D8_9ACTO</name>
<dbReference type="Pfam" id="PF00270">
    <property type="entry name" value="DEAD"/>
    <property type="match status" value="1"/>
</dbReference>
<evidence type="ECO:0000256" key="1">
    <source>
        <dbReference type="ARBA" id="ARBA00022741"/>
    </source>
</evidence>